<reference evidence="4" key="1">
    <citation type="submission" date="2018-02" db="EMBL/GenBank/DDBJ databases">
        <authorList>
            <person name="Hausmann B."/>
        </authorList>
    </citation>
    <scope>NUCLEOTIDE SEQUENCE [LARGE SCALE GENOMIC DNA]</scope>
    <source>
        <strain evidence="4">Peat soil MAG SbA1</strain>
    </source>
</reference>
<evidence type="ECO:0000313" key="4">
    <source>
        <dbReference type="Proteomes" id="UP000238701"/>
    </source>
</evidence>
<feature type="domain" description="AAA" evidence="1">
    <location>
        <begin position="7"/>
        <end position="100"/>
    </location>
</feature>
<dbReference type="OrthoDB" id="9801684at2"/>
<dbReference type="Proteomes" id="UP000238701">
    <property type="component" value="Unassembled WGS sequence"/>
</dbReference>
<evidence type="ECO:0000259" key="2">
    <source>
        <dbReference type="Pfam" id="PF13635"/>
    </source>
</evidence>
<dbReference type="PANTHER" id="PTHR43566:SF2">
    <property type="entry name" value="DUF4143 DOMAIN-CONTAINING PROTEIN"/>
    <property type="match status" value="1"/>
</dbReference>
<dbReference type="InterPro" id="IPR041682">
    <property type="entry name" value="AAA_14"/>
</dbReference>
<evidence type="ECO:0000313" key="3">
    <source>
        <dbReference type="EMBL" id="SPF44453.1"/>
    </source>
</evidence>
<sequence>MCKLFPSARYVLLEDPDIQARVRSDPRAFLDELRPPVMFDEIQNTPELLDYVRTLIDTRPRRMGQWLFTGSQEAPLMRNITESMAGRAAILQLLPFSLTETDRVNLLHGGFPEVLARPTARSLWFASYLQTYLERDVRAITNVRDLVTFRRFLSLLASRHGQVLNKSDLAAPLGVSVPTIGEWLSILEVTGQIILVPPYFENFGKRLIKSPKIYWADSGLACYLLGVTSPAELERSPFLGALFEGFVAGEILKSQANRGMRKEVYYFRDQQGLEVDFLVPRPNSKLWLIEAKAGKTVRPSMASPLLSLSRGVPRWPGRLIVVHRKSNSQLQTAAIARGVEALDVERFIQEFGGSR</sequence>
<dbReference type="Pfam" id="PF13635">
    <property type="entry name" value="DUF4143"/>
    <property type="match status" value="1"/>
</dbReference>
<dbReference type="PANTHER" id="PTHR43566">
    <property type="entry name" value="CONSERVED PROTEIN"/>
    <property type="match status" value="1"/>
</dbReference>
<protein>
    <submittedName>
        <fullName evidence="3">Uncharacterized protein</fullName>
    </submittedName>
</protein>
<name>A0A2U3KXV5_9BACT</name>
<evidence type="ECO:0000259" key="1">
    <source>
        <dbReference type="Pfam" id="PF13173"/>
    </source>
</evidence>
<accession>A0A2U3KXV5</accession>
<proteinExistence type="predicted"/>
<dbReference type="EMBL" id="OMOD01000148">
    <property type="protein sequence ID" value="SPF44453.1"/>
    <property type="molecule type" value="Genomic_DNA"/>
</dbReference>
<dbReference type="AlphaFoldDB" id="A0A2U3KXV5"/>
<organism evidence="3 4">
    <name type="scientific">Candidatus Sulfotelmatobacter kueseliae</name>
    <dbReference type="NCBI Taxonomy" id="2042962"/>
    <lineage>
        <taxon>Bacteria</taxon>
        <taxon>Pseudomonadati</taxon>
        <taxon>Acidobacteriota</taxon>
        <taxon>Terriglobia</taxon>
        <taxon>Terriglobales</taxon>
        <taxon>Candidatus Korobacteraceae</taxon>
        <taxon>Candidatus Sulfotelmatobacter</taxon>
    </lineage>
</organism>
<gene>
    <name evidence="3" type="ORF">SBA1_530089</name>
</gene>
<dbReference type="InterPro" id="IPR025420">
    <property type="entry name" value="DUF4143"/>
</dbReference>
<feature type="domain" description="DUF4143" evidence="2">
    <location>
        <begin position="134"/>
        <end position="294"/>
    </location>
</feature>
<dbReference type="Pfam" id="PF13173">
    <property type="entry name" value="AAA_14"/>
    <property type="match status" value="1"/>
</dbReference>